<dbReference type="PROSITE" id="PS50011">
    <property type="entry name" value="PROTEIN_KINASE_DOM"/>
    <property type="match status" value="1"/>
</dbReference>
<evidence type="ECO:0000256" key="9">
    <source>
        <dbReference type="ARBA" id="ARBA00022741"/>
    </source>
</evidence>
<keyword evidence="20" id="KW-0393">Immunoglobulin domain</keyword>
<dbReference type="Pfam" id="PF07714">
    <property type="entry name" value="PK_Tyr_Ser-Thr"/>
    <property type="match status" value="1"/>
</dbReference>
<feature type="site" description="Interaction with PLCG1" evidence="24">
    <location>
        <position position="821"/>
    </location>
</feature>
<organism evidence="31 32">
    <name type="scientific">Larinioides sclopetarius</name>
    <dbReference type="NCBI Taxonomy" id="280406"/>
    <lineage>
        <taxon>Eukaryota</taxon>
        <taxon>Metazoa</taxon>
        <taxon>Ecdysozoa</taxon>
        <taxon>Arthropoda</taxon>
        <taxon>Chelicerata</taxon>
        <taxon>Arachnida</taxon>
        <taxon>Araneae</taxon>
        <taxon>Araneomorphae</taxon>
        <taxon>Entelegynae</taxon>
        <taxon>Araneoidea</taxon>
        <taxon>Araneidae</taxon>
        <taxon>Larinioides</taxon>
    </lineage>
</organism>
<evidence type="ECO:0000256" key="4">
    <source>
        <dbReference type="ARBA" id="ARBA00022614"/>
    </source>
</evidence>
<evidence type="ECO:0000256" key="19">
    <source>
        <dbReference type="ARBA" id="ARBA00023180"/>
    </source>
</evidence>
<evidence type="ECO:0000256" key="25">
    <source>
        <dbReference type="PROSITE-ProRule" id="PRU10141"/>
    </source>
</evidence>
<evidence type="ECO:0000256" key="10">
    <source>
        <dbReference type="ARBA" id="ARBA00022777"/>
    </source>
</evidence>
<feature type="domain" description="Ig-like" evidence="30">
    <location>
        <begin position="203"/>
        <end position="311"/>
    </location>
</feature>
<comment type="catalytic activity">
    <reaction evidence="21 26">
        <text>L-tyrosyl-[protein] + ATP = O-phospho-L-tyrosyl-[protein] + ADP + H(+)</text>
        <dbReference type="Rhea" id="RHEA:10596"/>
        <dbReference type="Rhea" id="RHEA-COMP:10136"/>
        <dbReference type="Rhea" id="RHEA-COMP:20101"/>
        <dbReference type="ChEBI" id="CHEBI:15378"/>
        <dbReference type="ChEBI" id="CHEBI:30616"/>
        <dbReference type="ChEBI" id="CHEBI:46858"/>
        <dbReference type="ChEBI" id="CHEBI:61978"/>
        <dbReference type="ChEBI" id="CHEBI:456216"/>
        <dbReference type="EC" id="2.7.10.1"/>
    </reaction>
</comment>
<accession>A0AAV2A1H6</accession>
<evidence type="ECO:0000256" key="2">
    <source>
        <dbReference type="ARBA" id="ARBA00022473"/>
    </source>
</evidence>
<dbReference type="Pfam" id="PF13855">
    <property type="entry name" value="LRR_8"/>
    <property type="match status" value="1"/>
</dbReference>
<feature type="binding site" evidence="23 25">
    <location>
        <position position="573"/>
    </location>
    <ligand>
        <name>ATP</name>
        <dbReference type="ChEBI" id="CHEBI:30616"/>
    </ligand>
</feature>
<dbReference type="InterPro" id="IPR003599">
    <property type="entry name" value="Ig_sub"/>
</dbReference>
<dbReference type="InterPro" id="IPR017441">
    <property type="entry name" value="Protein_kinase_ATP_BS"/>
</dbReference>
<keyword evidence="19" id="KW-0325">Glycoprotein</keyword>
<evidence type="ECO:0000256" key="28">
    <source>
        <dbReference type="SAM" id="SignalP"/>
    </source>
</evidence>
<dbReference type="InterPro" id="IPR001611">
    <property type="entry name" value="Leu-rich_rpt"/>
</dbReference>
<keyword evidence="7 28" id="KW-0732">Signal</keyword>
<evidence type="ECO:0000256" key="14">
    <source>
        <dbReference type="ARBA" id="ARBA00022989"/>
    </source>
</evidence>
<keyword evidence="15 27" id="KW-0472">Membrane</keyword>
<comment type="caution">
    <text evidence="31">The sequence shown here is derived from an EMBL/GenBank/DDBJ whole genome shotgun (WGS) entry which is preliminary data.</text>
</comment>
<reference evidence="31 32" key="1">
    <citation type="submission" date="2024-04" db="EMBL/GenBank/DDBJ databases">
        <authorList>
            <person name="Rising A."/>
            <person name="Reimegard J."/>
            <person name="Sonavane S."/>
            <person name="Akerstrom W."/>
            <person name="Nylinder S."/>
            <person name="Hedman E."/>
            <person name="Kallberg Y."/>
        </authorList>
    </citation>
    <scope>NUCLEOTIDE SEQUENCE [LARGE SCALE GENOMIC DNA]</scope>
</reference>
<evidence type="ECO:0000256" key="13">
    <source>
        <dbReference type="ARBA" id="ARBA00022902"/>
    </source>
</evidence>
<dbReference type="GO" id="GO:1990090">
    <property type="term" value="P:cellular response to nerve growth factor stimulus"/>
    <property type="evidence" value="ECO:0007669"/>
    <property type="project" value="TreeGrafter"/>
</dbReference>
<keyword evidence="11" id="KW-0221">Differentiation</keyword>
<dbReference type="Proteomes" id="UP001497382">
    <property type="component" value="Unassembled WGS sequence"/>
</dbReference>
<dbReference type="Pfam" id="PF07679">
    <property type="entry name" value="I-set"/>
    <property type="match status" value="2"/>
</dbReference>
<evidence type="ECO:0000256" key="23">
    <source>
        <dbReference type="PIRSR" id="PIRSR620777-51"/>
    </source>
</evidence>
<dbReference type="SUPFAM" id="SSF48726">
    <property type="entry name" value="Immunoglobulin"/>
    <property type="match status" value="2"/>
</dbReference>
<feature type="chain" id="PRO_5043628984" description="Tyrosine-protein kinase receptor" evidence="28">
    <location>
        <begin position="19"/>
        <end position="826"/>
    </location>
</feature>
<dbReference type="InterPro" id="IPR050122">
    <property type="entry name" value="RTK"/>
</dbReference>
<dbReference type="GO" id="GO:0010976">
    <property type="term" value="P:positive regulation of neuron projection development"/>
    <property type="evidence" value="ECO:0007669"/>
    <property type="project" value="TreeGrafter"/>
</dbReference>
<evidence type="ECO:0000256" key="20">
    <source>
        <dbReference type="ARBA" id="ARBA00023319"/>
    </source>
</evidence>
<dbReference type="GO" id="GO:0005524">
    <property type="term" value="F:ATP binding"/>
    <property type="evidence" value="ECO:0007669"/>
    <property type="project" value="UniProtKB-UniRule"/>
</dbReference>
<evidence type="ECO:0000256" key="12">
    <source>
        <dbReference type="ARBA" id="ARBA00022840"/>
    </source>
</evidence>
<keyword evidence="9 23" id="KW-0547">Nucleotide-binding</keyword>
<dbReference type="AlphaFoldDB" id="A0AAV2A1H6"/>
<keyword evidence="16" id="KW-0829">Tyrosine-protein kinase</keyword>
<dbReference type="PRINTS" id="PR00109">
    <property type="entry name" value="TYRKINASE"/>
</dbReference>
<feature type="active site" description="Proton acceptor" evidence="22">
    <location>
        <position position="679"/>
    </location>
</feature>
<feature type="transmembrane region" description="Helical" evidence="27">
    <location>
        <begin position="448"/>
        <end position="470"/>
    </location>
</feature>
<dbReference type="InterPro" id="IPR011009">
    <property type="entry name" value="Kinase-like_dom_sf"/>
</dbReference>
<dbReference type="FunFam" id="3.30.200.20:FF:000033">
    <property type="entry name" value="Tyrosine-protein kinase receptor"/>
    <property type="match status" value="1"/>
</dbReference>
<evidence type="ECO:0000256" key="15">
    <source>
        <dbReference type="ARBA" id="ARBA00023136"/>
    </source>
</evidence>
<keyword evidence="4" id="KW-0433">Leucine-rich repeat</keyword>
<evidence type="ECO:0000256" key="11">
    <source>
        <dbReference type="ARBA" id="ARBA00022782"/>
    </source>
</evidence>
<dbReference type="PROSITE" id="PS00109">
    <property type="entry name" value="PROTEIN_KINASE_TYR"/>
    <property type="match status" value="1"/>
</dbReference>
<dbReference type="GO" id="GO:0007169">
    <property type="term" value="P:cell surface receptor protein tyrosine kinase signaling pathway"/>
    <property type="evidence" value="ECO:0007669"/>
    <property type="project" value="InterPro"/>
</dbReference>
<dbReference type="InterPro" id="IPR036179">
    <property type="entry name" value="Ig-like_dom_sf"/>
</dbReference>
<evidence type="ECO:0000256" key="8">
    <source>
        <dbReference type="ARBA" id="ARBA00022737"/>
    </source>
</evidence>
<dbReference type="GO" id="GO:0043235">
    <property type="term" value="C:receptor complex"/>
    <property type="evidence" value="ECO:0007669"/>
    <property type="project" value="TreeGrafter"/>
</dbReference>
<dbReference type="GO" id="GO:0043121">
    <property type="term" value="F:neurotrophin binding"/>
    <property type="evidence" value="ECO:0007669"/>
    <property type="project" value="TreeGrafter"/>
</dbReference>
<dbReference type="PANTHER" id="PTHR24416">
    <property type="entry name" value="TYROSINE-PROTEIN KINASE RECEPTOR"/>
    <property type="match status" value="1"/>
</dbReference>
<dbReference type="PANTHER" id="PTHR24416:SF614">
    <property type="entry name" value="PROTEIN KINASE DOMAIN-CONTAINING PROTEIN"/>
    <property type="match status" value="1"/>
</dbReference>
<dbReference type="PROSITE" id="PS00239">
    <property type="entry name" value="RECEPTOR_TYR_KIN_II"/>
    <property type="match status" value="1"/>
</dbReference>
<keyword evidence="3 26" id="KW-0597">Phosphoprotein</keyword>
<comment type="similarity">
    <text evidence="26">Belongs to the protein kinase superfamily. Tyr protein kinase family. Insulin receptor subfamily.</text>
</comment>
<keyword evidence="12 23" id="KW-0067">ATP-binding</keyword>
<keyword evidence="13" id="KW-0524">Neurogenesis</keyword>
<name>A0AAV2A1H6_9ARAC</name>
<keyword evidence="14 27" id="KW-1133">Transmembrane helix</keyword>
<dbReference type="GO" id="GO:0005886">
    <property type="term" value="C:plasma membrane"/>
    <property type="evidence" value="ECO:0007669"/>
    <property type="project" value="InterPro"/>
</dbReference>
<evidence type="ECO:0000256" key="6">
    <source>
        <dbReference type="ARBA" id="ARBA00022692"/>
    </source>
</evidence>
<dbReference type="Gene3D" id="2.60.40.10">
    <property type="entry name" value="Immunoglobulins"/>
    <property type="match status" value="2"/>
</dbReference>
<evidence type="ECO:0000256" key="16">
    <source>
        <dbReference type="ARBA" id="ARBA00023137"/>
    </source>
</evidence>
<feature type="domain" description="Protein kinase" evidence="29">
    <location>
        <begin position="539"/>
        <end position="813"/>
    </location>
</feature>
<dbReference type="PROSITE" id="PS50835">
    <property type="entry name" value="IG_LIKE"/>
    <property type="match status" value="1"/>
</dbReference>
<dbReference type="InterPro" id="IPR002011">
    <property type="entry name" value="Tyr_kinase_rcpt_2_CS"/>
</dbReference>
<dbReference type="FunFam" id="1.10.510.10:FF:000034">
    <property type="entry name" value="Tyrosine-protein kinase receptor"/>
    <property type="match status" value="1"/>
</dbReference>
<keyword evidence="10" id="KW-0418">Kinase</keyword>
<dbReference type="EC" id="2.7.10.1" evidence="26"/>
<dbReference type="GO" id="GO:0030424">
    <property type="term" value="C:axon"/>
    <property type="evidence" value="ECO:0007669"/>
    <property type="project" value="TreeGrafter"/>
</dbReference>
<dbReference type="InterPro" id="IPR008266">
    <property type="entry name" value="Tyr_kinase_AS"/>
</dbReference>
<dbReference type="PROSITE" id="PS00107">
    <property type="entry name" value="PROTEIN_KINASE_ATP"/>
    <property type="match status" value="1"/>
</dbReference>
<dbReference type="SMART" id="SM00219">
    <property type="entry name" value="TyrKc"/>
    <property type="match status" value="1"/>
</dbReference>
<evidence type="ECO:0000256" key="21">
    <source>
        <dbReference type="ARBA" id="ARBA00051243"/>
    </source>
</evidence>
<dbReference type="InterPro" id="IPR032675">
    <property type="entry name" value="LRR_dom_sf"/>
</dbReference>
<keyword evidence="18 26" id="KW-0675">Receptor</keyword>
<evidence type="ECO:0000256" key="22">
    <source>
        <dbReference type="PIRSR" id="PIRSR620777-50"/>
    </source>
</evidence>
<evidence type="ECO:0000256" key="18">
    <source>
        <dbReference type="ARBA" id="ARBA00023170"/>
    </source>
</evidence>
<dbReference type="InterPro" id="IPR020635">
    <property type="entry name" value="Tyr_kinase_cat_dom"/>
</dbReference>
<gene>
    <name evidence="31" type="ORF">LARSCL_LOCUS9450</name>
</gene>
<dbReference type="GO" id="GO:0005030">
    <property type="term" value="F:neurotrophin receptor activity"/>
    <property type="evidence" value="ECO:0007669"/>
    <property type="project" value="TreeGrafter"/>
</dbReference>
<evidence type="ECO:0000259" key="30">
    <source>
        <dbReference type="PROSITE" id="PS50835"/>
    </source>
</evidence>
<dbReference type="InterPro" id="IPR007110">
    <property type="entry name" value="Ig-like_dom"/>
</dbReference>
<evidence type="ECO:0000256" key="1">
    <source>
        <dbReference type="ARBA" id="ARBA00004479"/>
    </source>
</evidence>
<dbReference type="InterPro" id="IPR000719">
    <property type="entry name" value="Prot_kinase_dom"/>
</dbReference>
<keyword evidence="2" id="KW-0217">Developmental protein</keyword>
<dbReference type="InterPro" id="IPR001245">
    <property type="entry name" value="Ser-Thr/Tyr_kinase_cat_dom"/>
</dbReference>
<dbReference type="SUPFAM" id="SSF52058">
    <property type="entry name" value="L domain-like"/>
    <property type="match status" value="1"/>
</dbReference>
<feature type="site" description="Interaction with SHC1" evidence="24">
    <location>
        <position position="519"/>
    </location>
</feature>
<evidence type="ECO:0000256" key="3">
    <source>
        <dbReference type="ARBA" id="ARBA00022553"/>
    </source>
</evidence>
<keyword evidence="32" id="KW-1185">Reference proteome</keyword>
<dbReference type="Gene3D" id="1.10.510.10">
    <property type="entry name" value="Transferase(Phosphotransferase) domain 1"/>
    <property type="match status" value="1"/>
</dbReference>
<dbReference type="GO" id="GO:0051897">
    <property type="term" value="P:positive regulation of phosphatidylinositol 3-kinase/protein kinase B signal transduction"/>
    <property type="evidence" value="ECO:0007669"/>
    <property type="project" value="TreeGrafter"/>
</dbReference>
<feature type="binding site" evidence="23">
    <location>
        <begin position="545"/>
        <end position="553"/>
    </location>
    <ligand>
        <name>ATP</name>
        <dbReference type="ChEBI" id="CHEBI:30616"/>
    </ligand>
</feature>
<dbReference type="InterPro" id="IPR020777">
    <property type="entry name" value="NTRK"/>
</dbReference>
<keyword evidence="17" id="KW-1015">Disulfide bond</keyword>
<evidence type="ECO:0000256" key="7">
    <source>
        <dbReference type="ARBA" id="ARBA00022729"/>
    </source>
</evidence>
<dbReference type="EMBL" id="CAXIEN010000105">
    <property type="protein sequence ID" value="CAL1277855.1"/>
    <property type="molecule type" value="Genomic_DNA"/>
</dbReference>
<dbReference type="CDD" id="cd00096">
    <property type="entry name" value="Ig"/>
    <property type="match status" value="1"/>
</dbReference>
<dbReference type="GO" id="GO:0004714">
    <property type="term" value="F:transmembrane receptor protein tyrosine kinase activity"/>
    <property type="evidence" value="ECO:0007669"/>
    <property type="project" value="UniProtKB-EC"/>
</dbReference>
<evidence type="ECO:0000259" key="29">
    <source>
        <dbReference type="PROSITE" id="PS50011"/>
    </source>
</evidence>
<keyword evidence="6 26" id="KW-0812">Transmembrane</keyword>
<dbReference type="GO" id="GO:0030154">
    <property type="term" value="P:cell differentiation"/>
    <property type="evidence" value="ECO:0007669"/>
    <property type="project" value="UniProtKB-KW"/>
</dbReference>
<dbReference type="SMART" id="SM00409">
    <property type="entry name" value="IG"/>
    <property type="match status" value="1"/>
</dbReference>
<evidence type="ECO:0000313" key="31">
    <source>
        <dbReference type="EMBL" id="CAL1277855.1"/>
    </source>
</evidence>
<protein>
    <recommendedName>
        <fullName evidence="26">Tyrosine-protein kinase receptor</fullName>
        <ecNumber evidence="26">2.7.10.1</ecNumber>
    </recommendedName>
</protein>
<evidence type="ECO:0000313" key="32">
    <source>
        <dbReference type="Proteomes" id="UP001497382"/>
    </source>
</evidence>
<evidence type="ECO:0000256" key="27">
    <source>
        <dbReference type="SAM" id="Phobius"/>
    </source>
</evidence>
<keyword evidence="8" id="KW-0677">Repeat</keyword>
<dbReference type="PRINTS" id="PR01939">
    <property type="entry name" value="NTKRECEPTOR"/>
</dbReference>
<evidence type="ECO:0000256" key="17">
    <source>
        <dbReference type="ARBA" id="ARBA00023157"/>
    </source>
</evidence>
<evidence type="ECO:0000256" key="26">
    <source>
        <dbReference type="RuleBase" id="RU000312"/>
    </source>
</evidence>
<dbReference type="Gene3D" id="3.30.200.20">
    <property type="entry name" value="Phosphorylase Kinase, domain 1"/>
    <property type="match status" value="1"/>
</dbReference>
<evidence type="ECO:0000256" key="5">
    <source>
        <dbReference type="ARBA" id="ARBA00022679"/>
    </source>
</evidence>
<dbReference type="SUPFAM" id="SSF56112">
    <property type="entry name" value="Protein kinase-like (PK-like)"/>
    <property type="match status" value="1"/>
</dbReference>
<keyword evidence="5" id="KW-0808">Transferase</keyword>
<dbReference type="GO" id="GO:0007399">
    <property type="term" value="P:nervous system development"/>
    <property type="evidence" value="ECO:0007669"/>
    <property type="project" value="UniProtKB-KW"/>
</dbReference>
<dbReference type="InterPro" id="IPR013783">
    <property type="entry name" value="Ig-like_fold"/>
</dbReference>
<feature type="signal peptide" evidence="28">
    <location>
        <begin position="1"/>
        <end position="18"/>
    </location>
</feature>
<evidence type="ECO:0000256" key="24">
    <source>
        <dbReference type="PIRSR" id="PIRSR620777-52"/>
    </source>
</evidence>
<proteinExistence type="inferred from homology"/>
<dbReference type="InterPro" id="IPR013098">
    <property type="entry name" value="Ig_I-set"/>
</dbReference>
<sequence>MAISHLILLVLFTFEVMGAKVPKFSRSPENDFGDCAGFCWCRRDSIKCQRANTLESIPILSSEEERSLVTKIFIEHQAGFRILSEDQLKFYPNVEKITIQNSGLHIITPNAFQFTRKLKEINIRHNQLSVLQWRLFKGLKLMELSIDGNPIICNCSAKWIQKLANSEKKILGPLWDQVSCIDPVNPTSTALLMNVTIPNCELPKVYVMPEKIIINESQSADLICSASGDPPLSVYWNTTSLASNHTVGDFELLGMIDYVNGSEDMFSSFSFDSNDTVQVLSLYQSSGEDNGIVSCIAENDVGQETARVFLEIHAVPKIIEMKVAKNFYWCINYQVTGFPKPERKWYFNNQPLKNNNLIQDLENAWTMKNSYLADGCLQLERASQVNDGFYTLVASNTFGTVNHSIDAKFHQDLVVIAHPTYIPQGRFPPTISTNGKNSESEKKGKTSILVSTLLIAAVVSVFVITVVCLVQWRKYRHSPDGPNEGNSPWFFLCPERGRNRLRTERIPLNPSQMIVNPNYSKESNKESIIEIHHIAREKISFVHTLGEGAFGRVFLGTVDYLTPDEPTTLVAVKTLKNNEVEDIKMEFEREAELLANLQHTNIIKFYGVSTDGEALMMIFEYMEHGDLNNFLRDRAPHNDNSAIEVNKYPELTIPDLIHIACQIATGMDYLASQHFVHRDLATRNCLVGDQLVVKIGDFGMSRDVYSTDYYRVGRHNMLPIRWMPPESILYRKFTTESDIWSFGVVMWEIFTFGKQPWYELSNHEVIQHVTTQKILPRPHKCPEDIYLLMLACWKTRPHERMTMKNLYAELQLLSTTRDTEYLEVVD</sequence>
<comment type="subcellular location">
    <subcellularLocation>
        <location evidence="1">Membrane</location>
        <topology evidence="1">Single-pass type I membrane protein</topology>
    </subcellularLocation>
</comment>
<dbReference type="Gene3D" id="3.80.10.10">
    <property type="entry name" value="Ribonuclease Inhibitor"/>
    <property type="match status" value="1"/>
</dbReference>